<dbReference type="EMBL" id="BAABAA010000007">
    <property type="protein sequence ID" value="GAA3576024.1"/>
    <property type="molecule type" value="Genomic_DNA"/>
</dbReference>
<name>A0ABP6Y2S7_9ACTN</name>
<keyword evidence="2" id="KW-1185">Reference proteome</keyword>
<dbReference type="PROSITE" id="PS51318">
    <property type="entry name" value="TAT"/>
    <property type="match status" value="1"/>
</dbReference>
<sequence>MREAPRSEPQFSPSRRQVLAAGFAAGVLTWLRPSEVHAGTDAAGDPTLTAEGITVTGAPGGMITVRDASGAIRLQGSKFQLKDAVAGTLVSTGGTPSRVSLPDGTDALQMVYTMPAAAGPITVTGLVTVSTSAVHYEWTVTGSTTLTPDGFMFSRAIVGKTADDVWLPINQWNRAPDGGIPFETAAGVAYASTWTGLHGLLILEKSKKAWTNTTWVHAPGTATGPDSAVTGADFIFSEQRPNAAAAAGQGRDLAIELWTDQPFNLWSGPGVQMPVKVQVANALPQSRSAVLTWWARDFNGTILGSSTATVTVPALGTVDYTFSLSSPAYGSIVTEVSVQAGSDSAFARTNLTVLPDYDYQAGDSSIFGIANYPWLQVPSADALLDLWQKVGIRWVRIAYDGGPGVPPAVYDQRGMPHNIELQPPLPLATTTDAAALAWATTSVDTAIAAGARYFEVGNELNRPWNTPGGTAAAYVAKALRPVYEQVQARGATLKLLNNGIAGMDKPWLEEFHAAGGWDLIDGFAFHPGRGNFAPDYIPAGPGEDWDAGATGRYWNFLGGLRQLKALMAQYGPKEIWMTEAYACTQPNAWWHDSYRHAAENVLLTLALALAEGVRCVNWYQFHDSVIGNEQLANEANAEYHFGLMNRDTSAKPSLLAYATATRTLDGATFVRWLQLPGASKGLLFDTPRGQAAVLWNRTDGYILNTAGPRDDWRFPEPEVWVDTWATKTNLTVCARTATVKQVDCIGQESTLTRSAGKVTVRLDGAARIFYGLDFDHPLPGGHR</sequence>
<dbReference type="SUPFAM" id="SSF51445">
    <property type="entry name" value="(Trans)glycosidases"/>
    <property type="match status" value="1"/>
</dbReference>
<proteinExistence type="predicted"/>
<organism evidence="1 2">
    <name type="scientific">Kribbella ginsengisoli</name>
    <dbReference type="NCBI Taxonomy" id="363865"/>
    <lineage>
        <taxon>Bacteria</taxon>
        <taxon>Bacillati</taxon>
        <taxon>Actinomycetota</taxon>
        <taxon>Actinomycetes</taxon>
        <taxon>Propionibacteriales</taxon>
        <taxon>Kribbellaceae</taxon>
        <taxon>Kribbella</taxon>
    </lineage>
</organism>
<protein>
    <submittedName>
        <fullName evidence="1">Uncharacterized protein</fullName>
    </submittedName>
</protein>
<dbReference type="InterPro" id="IPR017853">
    <property type="entry name" value="GH"/>
</dbReference>
<dbReference type="Gene3D" id="3.20.20.80">
    <property type="entry name" value="Glycosidases"/>
    <property type="match status" value="1"/>
</dbReference>
<gene>
    <name evidence="1" type="ORF">GCM10022235_52260</name>
</gene>
<evidence type="ECO:0000313" key="1">
    <source>
        <dbReference type="EMBL" id="GAA3576024.1"/>
    </source>
</evidence>
<accession>A0ABP6Y2S7</accession>
<reference evidence="2" key="1">
    <citation type="journal article" date="2019" name="Int. J. Syst. Evol. Microbiol.">
        <title>The Global Catalogue of Microorganisms (GCM) 10K type strain sequencing project: providing services to taxonomists for standard genome sequencing and annotation.</title>
        <authorList>
            <consortium name="The Broad Institute Genomics Platform"/>
            <consortium name="The Broad Institute Genome Sequencing Center for Infectious Disease"/>
            <person name="Wu L."/>
            <person name="Ma J."/>
        </authorList>
    </citation>
    <scope>NUCLEOTIDE SEQUENCE [LARGE SCALE GENOMIC DNA]</scope>
    <source>
        <strain evidence="2">JCM 16928</strain>
    </source>
</reference>
<dbReference type="RefSeq" id="WP_344844824.1">
    <property type="nucleotide sequence ID" value="NZ_BAABAA010000007.1"/>
</dbReference>
<dbReference type="InterPro" id="IPR006311">
    <property type="entry name" value="TAT_signal"/>
</dbReference>
<comment type="caution">
    <text evidence="1">The sequence shown here is derived from an EMBL/GenBank/DDBJ whole genome shotgun (WGS) entry which is preliminary data.</text>
</comment>
<dbReference type="Proteomes" id="UP001501222">
    <property type="component" value="Unassembled WGS sequence"/>
</dbReference>
<evidence type="ECO:0000313" key="2">
    <source>
        <dbReference type="Proteomes" id="UP001501222"/>
    </source>
</evidence>